<feature type="region of interest" description="Disordered" evidence="1">
    <location>
        <begin position="1"/>
        <end position="25"/>
    </location>
</feature>
<name>A0A0L0FE82_9EUKA</name>
<evidence type="ECO:0000256" key="1">
    <source>
        <dbReference type="SAM" id="MobiDB-lite"/>
    </source>
</evidence>
<protein>
    <submittedName>
        <fullName evidence="2">Uncharacterized protein</fullName>
    </submittedName>
</protein>
<dbReference type="EMBL" id="KQ244458">
    <property type="protein sequence ID" value="KNC74388.1"/>
    <property type="molecule type" value="Genomic_DNA"/>
</dbReference>
<accession>A0A0L0FE82</accession>
<gene>
    <name evidence="2" type="ORF">SARC_13063</name>
</gene>
<feature type="region of interest" description="Disordered" evidence="1">
    <location>
        <begin position="79"/>
        <end position="131"/>
    </location>
</feature>
<dbReference type="RefSeq" id="XP_014148290.1">
    <property type="nucleotide sequence ID" value="XM_014292815.1"/>
</dbReference>
<evidence type="ECO:0000313" key="2">
    <source>
        <dbReference type="EMBL" id="KNC74388.1"/>
    </source>
</evidence>
<feature type="compositionally biased region" description="Polar residues" evidence="1">
    <location>
        <begin position="120"/>
        <end position="131"/>
    </location>
</feature>
<dbReference type="GeneID" id="25913567"/>
<dbReference type="AlphaFoldDB" id="A0A0L0FE82"/>
<evidence type="ECO:0000313" key="3">
    <source>
        <dbReference type="Proteomes" id="UP000054560"/>
    </source>
</evidence>
<feature type="compositionally biased region" description="Basic and acidic residues" evidence="1">
    <location>
        <begin position="99"/>
        <end position="110"/>
    </location>
</feature>
<proteinExistence type="predicted"/>
<reference evidence="2 3" key="1">
    <citation type="submission" date="2011-02" db="EMBL/GenBank/DDBJ databases">
        <title>The Genome Sequence of Sphaeroforma arctica JP610.</title>
        <authorList>
            <consortium name="The Broad Institute Genome Sequencing Platform"/>
            <person name="Russ C."/>
            <person name="Cuomo C."/>
            <person name="Young S.K."/>
            <person name="Zeng Q."/>
            <person name="Gargeya S."/>
            <person name="Alvarado L."/>
            <person name="Berlin A."/>
            <person name="Chapman S.B."/>
            <person name="Chen Z."/>
            <person name="Freedman E."/>
            <person name="Gellesch M."/>
            <person name="Goldberg J."/>
            <person name="Griggs A."/>
            <person name="Gujja S."/>
            <person name="Heilman E."/>
            <person name="Heiman D."/>
            <person name="Howarth C."/>
            <person name="Mehta T."/>
            <person name="Neiman D."/>
            <person name="Pearson M."/>
            <person name="Roberts A."/>
            <person name="Saif S."/>
            <person name="Shea T."/>
            <person name="Shenoy N."/>
            <person name="Sisk P."/>
            <person name="Stolte C."/>
            <person name="Sykes S."/>
            <person name="White J."/>
            <person name="Yandava C."/>
            <person name="Burger G."/>
            <person name="Gray M.W."/>
            <person name="Holland P.W.H."/>
            <person name="King N."/>
            <person name="Lang F.B.F."/>
            <person name="Roger A.J."/>
            <person name="Ruiz-Trillo I."/>
            <person name="Haas B."/>
            <person name="Nusbaum C."/>
            <person name="Birren B."/>
        </authorList>
    </citation>
    <scope>NUCLEOTIDE SEQUENCE [LARGE SCALE GENOMIC DNA]</scope>
    <source>
        <strain evidence="2 3">JP610</strain>
    </source>
</reference>
<keyword evidence="3" id="KW-1185">Reference proteome</keyword>
<organism evidence="2 3">
    <name type="scientific">Sphaeroforma arctica JP610</name>
    <dbReference type="NCBI Taxonomy" id="667725"/>
    <lineage>
        <taxon>Eukaryota</taxon>
        <taxon>Ichthyosporea</taxon>
        <taxon>Ichthyophonida</taxon>
        <taxon>Sphaeroforma</taxon>
    </lineage>
</organism>
<sequence>MRKPPKVTFNLDKNDEQNSSSDDEGVRAFSAVAGYVESDVELSDDDMPEAIRATSENCPGFGMKPNTEPEERELSDFILNNPTCSSDEDDGPPGLLLDSSKEDYDFDLPKDGPLGPLLDSSSEMTTMSYPT</sequence>
<dbReference type="Proteomes" id="UP000054560">
    <property type="component" value="Unassembled WGS sequence"/>
</dbReference>